<dbReference type="SMART" id="SM00062">
    <property type="entry name" value="PBPb"/>
    <property type="match status" value="1"/>
</dbReference>
<accession>A0A375HEX0</accession>
<dbReference type="PANTHER" id="PTHR35936">
    <property type="entry name" value="MEMBRANE-BOUND LYTIC MUREIN TRANSGLYCOSYLASE F"/>
    <property type="match status" value="1"/>
</dbReference>
<feature type="domain" description="Solute-binding protein family 3/N-terminal" evidence="3">
    <location>
        <begin position="37"/>
        <end position="273"/>
    </location>
</feature>
<dbReference type="InterPro" id="IPR014337">
    <property type="entry name" value="Ectoine_EhuB"/>
</dbReference>
<dbReference type="PANTHER" id="PTHR35936:SF17">
    <property type="entry name" value="ARGININE-BINDING EXTRACELLULAR PROTEIN ARTP"/>
    <property type="match status" value="1"/>
</dbReference>
<reference evidence="5 6" key="1">
    <citation type="submission" date="2018-01" db="EMBL/GenBank/DDBJ databases">
        <authorList>
            <person name="Gaut B.S."/>
            <person name="Morton B.R."/>
            <person name="Clegg M.T."/>
            <person name="Duvall M.R."/>
        </authorList>
    </citation>
    <scope>NUCLEOTIDE SEQUENCE</scope>
    <source>
        <strain evidence="5">Cupriavidus taiwanensis STM 8555</strain>
        <plasmid evidence="5">I</plasmid>
        <plasmid evidence="6">Plasmid cbm2613_p</plasmid>
    </source>
</reference>
<evidence type="ECO:0000259" key="3">
    <source>
        <dbReference type="SMART" id="SM00062"/>
    </source>
</evidence>
<dbReference type="Proteomes" id="UP000256952">
    <property type="component" value="Plasmid CBM2613_p"/>
</dbReference>
<geneLocation type="plasmid" evidence="5">
    <name>I</name>
</geneLocation>
<dbReference type="RefSeq" id="WP_115683845.1">
    <property type="nucleotide sequence ID" value="NZ_LT976979.1"/>
</dbReference>
<evidence type="ECO:0000256" key="1">
    <source>
        <dbReference type="ARBA" id="ARBA00022729"/>
    </source>
</evidence>
<dbReference type="Pfam" id="PF00497">
    <property type="entry name" value="SBP_bac_3"/>
    <property type="match status" value="1"/>
</dbReference>
<dbReference type="GO" id="GO:0033294">
    <property type="term" value="F:ectoine binding"/>
    <property type="evidence" value="ECO:0007669"/>
    <property type="project" value="InterPro"/>
</dbReference>
<protein>
    <submittedName>
        <fullName evidence="5">Amino acid ABC transporte</fullName>
    </submittedName>
</protein>
<keyword evidence="5" id="KW-0614">Plasmid</keyword>
<sequence length="290" mass="31048">MVSFSKMFIYIAVAIGMTASTAATAQQTKERVLRESSIKIGITNNSPWSFINPDGSVSGVHPDLIRAVLRPLGIKSFEFVNMEFGALIPSVLAKKVDVVAAGMGITAPRCKQVIFSNPDLASVDGMLVLKGNPLKIHSYEDVIGNSAIRMGGGRGSSNTENAVGAGIPRERMQLFQSVDSGVAALVAGRIDAITFGAATVDTLLKQPALKDRIERAVPFKGRILKNGRESANYGAMVFRPEDADLRDAYNASFAKLKADGTVKSILAKYGFLEAPEGLTVKELCSPDYYK</sequence>
<evidence type="ECO:0000256" key="2">
    <source>
        <dbReference type="SAM" id="SignalP"/>
    </source>
</evidence>
<geneLocation type="plasmid" evidence="6">
    <name>cbm2613_p</name>
</geneLocation>
<dbReference type="GO" id="GO:0051470">
    <property type="term" value="P:ectoine transmembrane transport"/>
    <property type="evidence" value="ECO:0007669"/>
    <property type="project" value="InterPro"/>
</dbReference>
<dbReference type="SUPFAM" id="SSF53850">
    <property type="entry name" value="Periplasmic binding protein-like II"/>
    <property type="match status" value="1"/>
</dbReference>
<evidence type="ECO:0000313" key="5">
    <source>
        <dbReference type="EMBL" id="SPD48897.1"/>
    </source>
</evidence>
<dbReference type="EMBL" id="LT976981">
    <property type="protein sequence ID" value="SOZ74429.1"/>
    <property type="molecule type" value="Genomic_DNA"/>
</dbReference>
<evidence type="ECO:0000313" key="6">
    <source>
        <dbReference type="Proteomes" id="UP000256952"/>
    </source>
</evidence>
<feature type="signal peptide" evidence="2">
    <location>
        <begin position="1"/>
        <end position="25"/>
    </location>
</feature>
<keyword evidence="1 2" id="KW-0732">Signal</keyword>
<proteinExistence type="predicted"/>
<organism evidence="5">
    <name type="scientific">Cupriavidus taiwanensis</name>
    <dbReference type="NCBI Taxonomy" id="164546"/>
    <lineage>
        <taxon>Bacteria</taxon>
        <taxon>Pseudomonadati</taxon>
        <taxon>Pseudomonadota</taxon>
        <taxon>Betaproteobacteria</taxon>
        <taxon>Burkholderiales</taxon>
        <taxon>Burkholderiaceae</taxon>
        <taxon>Cupriavidus</taxon>
    </lineage>
</organism>
<reference evidence="4" key="2">
    <citation type="submission" date="2018-01" db="EMBL/GenBank/DDBJ databases">
        <authorList>
            <person name="Clerissi C."/>
        </authorList>
    </citation>
    <scope>NUCLEOTIDE SEQUENCE</scope>
    <source>
        <strain evidence="4">Cupriavidus taiwanensis STM 8556</strain>
        <plasmid evidence="4">CBM2613_p</plasmid>
    </source>
</reference>
<dbReference type="AlphaFoldDB" id="A0A375HEX0"/>
<evidence type="ECO:0000313" key="4">
    <source>
        <dbReference type="EMBL" id="SOZ74429.1"/>
    </source>
</evidence>
<dbReference type="EMBL" id="LT984809">
    <property type="protein sequence ID" value="SPD48897.1"/>
    <property type="molecule type" value="Genomic_DNA"/>
</dbReference>
<name>A0A375HEX0_9BURK</name>
<dbReference type="NCBIfam" id="TIGR02995">
    <property type="entry name" value="ectoine_ehuB"/>
    <property type="match status" value="1"/>
</dbReference>
<gene>
    <name evidence="5" type="ORF">CBM2612_P0242</name>
    <name evidence="4" type="ORF">CBM2613_P10072</name>
</gene>
<dbReference type="Gene3D" id="3.40.190.10">
    <property type="entry name" value="Periplasmic binding protein-like II"/>
    <property type="match status" value="2"/>
</dbReference>
<dbReference type="InterPro" id="IPR001638">
    <property type="entry name" value="Solute-binding_3/MltF_N"/>
</dbReference>
<feature type="chain" id="PRO_5040068418" evidence="2">
    <location>
        <begin position="26"/>
        <end position="290"/>
    </location>
</feature>
<geneLocation type="plasmid" evidence="4">
    <name>CBM2613_p</name>
</geneLocation>